<proteinExistence type="inferred from homology"/>
<keyword evidence="4" id="KW-1185">Reference proteome</keyword>
<dbReference type="GO" id="GO:0016887">
    <property type="term" value="F:ATP hydrolysis activity"/>
    <property type="evidence" value="ECO:0007669"/>
    <property type="project" value="InterPro"/>
</dbReference>
<dbReference type="InterPro" id="IPR001482">
    <property type="entry name" value="T2SS/T4SS_dom"/>
</dbReference>
<protein>
    <submittedName>
        <fullName evidence="3">CpaF family protein</fullName>
    </submittedName>
</protein>
<dbReference type="Gene3D" id="3.40.50.300">
    <property type="entry name" value="P-loop containing nucleotide triphosphate hydrolases"/>
    <property type="match status" value="1"/>
</dbReference>
<evidence type="ECO:0000313" key="4">
    <source>
        <dbReference type="Proteomes" id="UP000280444"/>
    </source>
</evidence>
<dbReference type="Proteomes" id="UP000280444">
    <property type="component" value="Unassembled WGS sequence"/>
</dbReference>
<organism evidence="3 4">
    <name type="scientific">Schaalia canis</name>
    <dbReference type="NCBI Taxonomy" id="100469"/>
    <lineage>
        <taxon>Bacteria</taxon>
        <taxon>Bacillati</taxon>
        <taxon>Actinomycetota</taxon>
        <taxon>Actinomycetes</taxon>
        <taxon>Actinomycetales</taxon>
        <taxon>Actinomycetaceae</taxon>
        <taxon>Schaalia</taxon>
    </lineage>
</organism>
<evidence type="ECO:0000256" key="1">
    <source>
        <dbReference type="ARBA" id="ARBA00006611"/>
    </source>
</evidence>
<evidence type="ECO:0000313" key="3">
    <source>
        <dbReference type="EMBL" id="RRC95237.1"/>
    </source>
</evidence>
<dbReference type="CDD" id="cd01130">
    <property type="entry name" value="VirB11-like_ATPase"/>
    <property type="match status" value="1"/>
</dbReference>
<comment type="caution">
    <text evidence="3">The sequence shown here is derived from an EMBL/GenBank/DDBJ whole genome shotgun (WGS) entry which is preliminary data.</text>
</comment>
<dbReference type="InterPro" id="IPR027417">
    <property type="entry name" value="P-loop_NTPase"/>
</dbReference>
<dbReference type="AlphaFoldDB" id="A0A3P1SE29"/>
<comment type="similarity">
    <text evidence="1">Belongs to the GSP E family.</text>
</comment>
<accession>A0A3P1SE29</accession>
<name>A0A3P1SE29_9ACTO</name>
<dbReference type="PANTHER" id="PTHR30486">
    <property type="entry name" value="TWITCHING MOTILITY PROTEIN PILT"/>
    <property type="match status" value="1"/>
</dbReference>
<gene>
    <name evidence="3" type="ORF">EII11_06275</name>
</gene>
<evidence type="ECO:0000259" key="2">
    <source>
        <dbReference type="Pfam" id="PF00437"/>
    </source>
</evidence>
<dbReference type="PANTHER" id="PTHR30486:SF6">
    <property type="entry name" value="TYPE IV PILUS RETRACTATION ATPASE PILT"/>
    <property type="match status" value="1"/>
</dbReference>
<dbReference type="InterPro" id="IPR050921">
    <property type="entry name" value="T4SS_GSP_E_ATPase"/>
</dbReference>
<dbReference type="OrthoDB" id="9810761at2"/>
<dbReference type="RefSeq" id="WP_124870266.1">
    <property type="nucleotide sequence ID" value="NZ_RQZF01000005.1"/>
</dbReference>
<reference evidence="3 4" key="1">
    <citation type="submission" date="2018-11" db="EMBL/GenBank/DDBJ databases">
        <title>Genomes From Bacteria Associated with the Canine Oral Cavity: a Test Case for Automated Genome-Based Taxonomic Assignment.</title>
        <authorList>
            <person name="Coil D.A."/>
            <person name="Jospin G."/>
            <person name="Darling A.E."/>
            <person name="Wallis C."/>
            <person name="Davis I.J."/>
            <person name="Harris S."/>
            <person name="Eisen J.A."/>
            <person name="Holcombe L.J."/>
            <person name="O'Flynn C."/>
        </authorList>
    </citation>
    <scope>NUCLEOTIDE SEQUENCE [LARGE SCALE GENOMIC DNA]</scope>
    <source>
        <strain evidence="3 4">OH770</strain>
    </source>
</reference>
<sequence length="401" mass="44484">MKDYEAQLQWVRDEVTARAIDPYAHTDVVTRIIEDALDRSGDLYVGQDREDLIAKMLADVAGVGPLQPYLDDPEIEEIWINEPTRVFVARGGTPELTPLILREQQVRDLVERMLHHSGRRLDLSQPFVDAMLRGGERLHVVIPPVAGRHWSVNIRKHIQNSRSLEDLVAVGMVPPQVGRFLAAAVAAGLSILVSGATQAGKTTLLRALTGAIPRNRRIITCEEVFELHLPNRDCVALQTRPGNVEGRGEVTLRDLVRETMRMRPEVLIVGEVRGAEALDLLLALNAGVPGMGTIHANSAREALAKLSMLPLLAGENVTSQFVTPTVARSVDLVLHVHRDRTGRRYLREVLSIPGRVEGERIEASEVWSWNGHELHRGPGGSEWHDRFQQAGFELSELLGSE</sequence>
<dbReference type="Gene3D" id="3.30.450.380">
    <property type="match status" value="1"/>
</dbReference>
<dbReference type="EMBL" id="RQZF01000005">
    <property type="protein sequence ID" value="RRC95237.1"/>
    <property type="molecule type" value="Genomic_DNA"/>
</dbReference>
<feature type="domain" description="Bacterial type II secretion system protein E" evidence="2">
    <location>
        <begin position="62"/>
        <end position="334"/>
    </location>
</feature>
<dbReference type="SUPFAM" id="SSF52540">
    <property type="entry name" value="P-loop containing nucleoside triphosphate hydrolases"/>
    <property type="match status" value="1"/>
</dbReference>
<dbReference type="Pfam" id="PF00437">
    <property type="entry name" value="T2SSE"/>
    <property type="match status" value="1"/>
</dbReference>